<keyword evidence="5 9" id="KW-0603">Photosystem I</keyword>
<dbReference type="InterPro" id="IPR035982">
    <property type="entry name" value="PSI_centre_PsaK_sf"/>
</dbReference>
<accession>A0A1Z1MGE2</accession>
<dbReference type="InterPro" id="IPR037101">
    <property type="entry name" value="PSI_PsaK_bact"/>
</dbReference>
<evidence type="ECO:0000256" key="8">
    <source>
        <dbReference type="ARBA" id="ARBA00023136"/>
    </source>
</evidence>
<keyword evidence="8 9" id="KW-0472">Membrane</keyword>
<reference evidence="10" key="1">
    <citation type="journal article" date="2017" name="J. Phycol.">
        <title>Analysis of chloroplast genomes and a supermatrix inform reclassification of the Rhodomelaceae (Rhodophyta).</title>
        <authorList>
            <person name="Diaz-Tapia P."/>
            <person name="Maggs C.A."/>
            <person name="West J.A."/>
            <person name="Verbruggen H."/>
        </authorList>
    </citation>
    <scope>NUCLEOTIDE SEQUENCE</scope>
    <source>
        <strain evidence="10">PD888</strain>
    </source>
</reference>
<evidence type="ECO:0000313" key="10">
    <source>
        <dbReference type="EMBL" id="ARW65137.1"/>
    </source>
</evidence>
<keyword evidence="10" id="KW-0934">Plastid</keyword>
<dbReference type="GO" id="GO:0015979">
    <property type="term" value="P:photosynthesis"/>
    <property type="evidence" value="ECO:0007669"/>
    <property type="project" value="UniProtKB-UniRule"/>
</dbReference>
<evidence type="ECO:0000256" key="9">
    <source>
        <dbReference type="HAMAP-Rule" id="MF_00474"/>
    </source>
</evidence>
<evidence type="ECO:0000256" key="6">
    <source>
        <dbReference type="ARBA" id="ARBA00022989"/>
    </source>
</evidence>
<dbReference type="EMBL" id="MF101436">
    <property type="protein sequence ID" value="ARW65137.1"/>
    <property type="molecule type" value="Genomic_DNA"/>
</dbReference>
<evidence type="ECO:0000256" key="7">
    <source>
        <dbReference type="ARBA" id="ARBA00023078"/>
    </source>
</evidence>
<feature type="transmembrane region" description="Helical" evidence="9">
    <location>
        <begin position="20"/>
        <end position="40"/>
    </location>
</feature>
<evidence type="ECO:0000256" key="3">
    <source>
        <dbReference type="ARBA" id="ARBA00022531"/>
    </source>
</evidence>
<keyword evidence="4 9" id="KW-0812">Transmembrane</keyword>
<comment type="caution">
    <text evidence="9">Lacks conserved residue(s) required for the propagation of feature annotation.</text>
</comment>
<evidence type="ECO:0000256" key="1">
    <source>
        <dbReference type="ARBA" id="ARBA00004141"/>
    </source>
</evidence>
<comment type="subcellular location">
    <subcellularLocation>
        <location evidence="1">Membrane</location>
        <topology evidence="1">Multi-pass membrane protein</topology>
    </subcellularLocation>
    <subcellularLocation>
        <location evidence="9">Plastid</location>
        <location evidence="9">Chloroplast thylakoid membrane</location>
        <topology evidence="9">Multi-pass membrane protein</topology>
    </subcellularLocation>
</comment>
<keyword evidence="3 9" id="KW-0602">Photosynthesis</keyword>
<proteinExistence type="inferred from homology"/>
<dbReference type="NCBIfam" id="TIGR03049">
    <property type="entry name" value="PS_I_psaK"/>
    <property type="match status" value="1"/>
</dbReference>
<name>A0A1Z1MGE2_9FLOR</name>
<dbReference type="AlphaFoldDB" id="A0A1Z1MGE2"/>
<dbReference type="GeneID" id="33358065"/>
<dbReference type="InterPro" id="IPR017492">
    <property type="entry name" value="PSI_PsaK"/>
</dbReference>
<dbReference type="HAMAP" id="MF_00474">
    <property type="entry name" value="PSI_PsaK"/>
    <property type="match status" value="1"/>
</dbReference>
<dbReference type="GO" id="GO:0009535">
    <property type="term" value="C:chloroplast thylakoid membrane"/>
    <property type="evidence" value="ECO:0007669"/>
    <property type="project" value="UniProtKB-SubCell"/>
</dbReference>
<evidence type="ECO:0000256" key="5">
    <source>
        <dbReference type="ARBA" id="ARBA00022836"/>
    </source>
</evidence>
<keyword evidence="7 9" id="KW-0793">Thylakoid</keyword>
<sequence length="87" mass="9429">MINNYLFLILLSQKLQWSYQIAIIMIICNLISFSIGRYAIQQRSTKASISILGIKGLGLPELLATTSLGHIIGAGTIVGLRSIGIVI</sequence>
<dbReference type="InterPro" id="IPR000549">
    <property type="entry name" value="PSI_PsaG/PsaK"/>
</dbReference>
<comment type="similarity">
    <text evidence="2 9">Belongs to the PsaG/PsaK family.</text>
</comment>
<dbReference type="SUPFAM" id="SSF81563">
    <property type="entry name" value="Photosystem I reaction center subunit X, PsaK"/>
    <property type="match status" value="1"/>
</dbReference>
<protein>
    <recommendedName>
        <fullName evidence="9">Photosystem I reaction center subunit PsaK</fullName>
    </recommendedName>
    <alternativeName>
        <fullName evidence="9">PSI-K</fullName>
    </alternativeName>
    <alternativeName>
        <fullName evidence="9">Photosystem I subunit X</fullName>
    </alternativeName>
</protein>
<evidence type="ECO:0000256" key="2">
    <source>
        <dbReference type="ARBA" id="ARBA00006458"/>
    </source>
</evidence>
<dbReference type="GO" id="GO:0009522">
    <property type="term" value="C:photosystem I"/>
    <property type="evidence" value="ECO:0007669"/>
    <property type="project" value="UniProtKB-KW"/>
</dbReference>
<organism evidence="10">
    <name type="scientific">Dasya naccarioides</name>
    <dbReference type="NCBI Taxonomy" id="2007180"/>
    <lineage>
        <taxon>Eukaryota</taxon>
        <taxon>Rhodophyta</taxon>
        <taxon>Florideophyceae</taxon>
        <taxon>Rhodymeniophycidae</taxon>
        <taxon>Ceramiales</taxon>
        <taxon>Dasyaceae</taxon>
        <taxon>Dasya</taxon>
    </lineage>
</organism>
<gene>
    <name evidence="9 10" type="primary">psaK</name>
</gene>
<evidence type="ECO:0000256" key="4">
    <source>
        <dbReference type="ARBA" id="ARBA00022692"/>
    </source>
</evidence>
<dbReference type="RefSeq" id="YP_009395951.1">
    <property type="nucleotide sequence ID" value="NC_035280.1"/>
</dbReference>
<dbReference type="Gene3D" id="1.20.860.20">
    <property type="entry name" value="Photosystem I PsaK, reaction centre"/>
    <property type="match status" value="1"/>
</dbReference>
<dbReference type="Pfam" id="PF01241">
    <property type="entry name" value="PSI_PSAK"/>
    <property type="match status" value="1"/>
</dbReference>
<keyword evidence="6 9" id="KW-1133">Transmembrane helix</keyword>
<keyword evidence="10" id="KW-0150">Chloroplast</keyword>
<geneLocation type="chloroplast" evidence="10"/>